<evidence type="ECO:0000313" key="10">
    <source>
        <dbReference type="EMBL" id="CAF2213836.1"/>
    </source>
</evidence>
<dbReference type="Proteomes" id="UP000663834">
    <property type="component" value="Unassembled WGS sequence"/>
</dbReference>
<dbReference type="PANTHER" id="PTHR13931">
    <property type="entry name" value="UBIQUITINATION FACTOR E4"/>
    <property type="match status" value="1"/>
</dbReference>
<feature type="compositionally biased region" description="Low complexity" evidence="6">
    <location>
        <begin position="47"/>
        <end position="62"/>
    </location>
</feature>
<evidence type="ECO:0000313" key="8">
    <source>
        <dbReference type="EMBL" id="CAF1236906.1"/>
    </source>
</evidence>
<evidence type="ECO:0000256" key="3">
    <source>
        <dbReference type="ARBA" id="ARBA00022679"/>
    </source>
</evidence>
<dbReference type="AlphaFoldDB" id="A0A814YZQ7"/>
<proteinExistence type="predicted"/>
<protein>
    <recommendedName>
        <fullName evidence="7">Ubiquitin conjugation factor E4 core domain-containing protein</fullName>
    </recommendedName>
</protein>
<evidence type="ECO:0000256" key="1">
    <source>
        <dbReference type="ARBA" id="ARBA00004123"/>
    </source>
</evidence>
<feature type="compositionally biased region" description="Polar residues" evidence="6">
    <location>
        <begin position="110"/>
        <end position="119"/>
    </location>
</feature>
<dbReference type="Proteomes" id="UP000681967">
    <property type="component" value="Unassembled WGS sequence"/>
</dbReference>
<evidence type="ECO:0000313" key="11">
    <source>
        <dbReference type="EMBL" id="CAF3750445.1"/>
    </source>
</evidence>
<evidence type="ECO:0000313" key="12">
    <source>
        <dbReference type="Proteomes" id="UP000663834"/>
    </source>
</evidence>
<feature type="region of interest" description="Disordered" evidence="6">
    <location>
        <begin position="1"/>
        <end position="71"/>
    </location>
</feature>
<dbReference type="EMBL" id="CAJOBH010000026">
    <property type="protein sequence ID" value="CAF3750445.1"/>
    <property type="molecule type" value="Genomic_DNA"/>
</dbReference>
<dbReference type="Proteomes" id="UP000663855">
    <property type="component" value="Unassembled WGS sequence"/>
</dbReference>
<dbReference type="GO" id="GO:0005634">
    <property type="term" value="C:nucleus"/>
    <property type="evidence" value="ECO:0007669"/>
    <property type="project" value="UniProtKB-SubCell"/>
</dbReference>
<keyword evidence="4" id="KW-0833">Ubl conjugation pathway</keyword>
<dbReference type="EMBL" id="CAJNRE010019872">
    <property type="protein sequence ID" value="CAF2213836.1"/>
    <property type="molecule type" value="Genomic_DNA"/>
</dbReference>
<dbReference type="UniPathway" id="UPA00143"/>
<accession>A0A814YZQ7</accession>
<dbReference type="GO" id="GO:0036503">
    <property type="term" value="P:ERAD pathway"/>
    <property type="evidence" value="ECO:0007669"/>
    <property type="project" value="InterPro"/>
</dbReference>
<sequence>MNDLSNESKSTVESTTTDTTTDTKAETITTTTLSPDELRRRRLEKFSTGSTSKSQASTSSNDTSDKQLSTQLSNELATCQIGSEQTTLNDGTSMDIGNLATADTTTAIGDQRLLKSQHSTGDKRSYDINSNNTPKEIIQDNQLYDDGNRNGTIKKRKSENLLNKEPEESILQRIIHLILNITDQNRLFINDIIEMSLKRRSKSILSDIFLRCLVVAQTDLIKSLIGNDSNYSDQYDTYLWYFLNIYARCDYKSATQEERDLIEHCRLLSVRYTLIYIANNGIFLDSWNKTIKLLDILLIDSCPECLRTSFLHEIVKISYNQEPKMKACETLVRSILYRLRQTYSQANNFTTLLSLLSTLCESRNGNDRPVCTYLVTLNDWLPEVALHDGKSLQRMTLLSPIFYISCFAEDDIDLVVAQLEKINEQEQDDDNTPDFSEYKEKQIRSTVQSQLYTARKLMHKIVLAFFSNISSRNAMLEYLQKFIQFNIKRTHLTVDESQISGDGFMLNLTFVLQQLALPIDIERVDLSYPYYADDRLSIPKDQSRLYSTQEEFRMYQENIQKPNEIRFPTECVYLALHISHLGMVSTAKKPQRRNNIIRELNSAIKNLEQTQGTWRQTPIAARHEAQLERLKAELKVKMRKIGNKNQCH</sequence>
<dbReference type="PANTHER" id="PTHR13931:SF2">
    <property type="entry name" value="UBIQUITIN CONJUGATION FACTOR E4 B"/>
    <property type="match status" value="1"/>
</dbReference>
<dbReference type="InterPro" id="IPR045132">
    <property type="entry name" value="UBE4"/>
</dbReference>
<dbReference type="EMBL" id="CAJNOV010015697">
    <property type="protein sequence ID" value="CAF1578304.1"/>
    <property type="molecule type" value="Genomic_DNA"/>
</dbReference>
<comment type="subcellular location">
    <subcellularLocation>
        <location evidence="1">Nucleus</location>
    </subcellularLocation>
</comment>
<feature type="compositionally biased region" description="Low complexity" evidence="6">
    <location>
        <begin position="9"/>
        <end position="32"/>
    </location>
</feature>
<dbReference type="GO" id="GO:0000151">
    <property type="term" value="C:ubiquitin ligase complex"/>
    <property type="evidence" value="ECO:0007669"/>
    <property type="project" value="InterPro"/>
</dbReference>
<evidence type="ECO:0000313" key="9">
    <source>
        <dbReference type="EMBL" id="CAF1578304.1"/>
    </source>
</evidence>
<gene>
    <name evidence="11" type="ORF">BYL167_LOCUS301</name>
    <name evidence="9" type="ORF">CJN711_LOCUS32709</name>
    <name evidence="8" type="ORF">KQP761_LOCUS1587</name>
    <name evidence="10" type="ORF">MBJ925_LOCUS36023</name>
</gene>
<dbReference type="Proteomes" id="UP000663824">
    <property type="component" value="Unassembled WGS sequence"/>
</dbReference>
<keyword evidence="5" id="KW-0539">Nucleus</keyword>
<evidence type="ECO:0000256" key="2">
    <source>
        <dbReference type="ARBA" id="ARBA00004906"/>
    </source>
</evidence>
<feature type="region of interest" description="Disordered" evidence="6">
    <location>
        <begin position="110"/>
        <end position="144"/>
    </location>
</feature>
<reference evidence="8" key="1">
    <citation type="submission" date="2021-02" db="EMBL/GenBank/DDBJ databases">
        <authorList>
            <person name="Nowell W R."/>
        </authorList>
    </citation>
    <scope>NUCLEOTIDE SEQUENCE</scope>
</reference>
<evidence type="ECO:0000259" key="7">
    <source>
        <dbReference type="Pfam" id="PF10408"/>
    </source>
</evidence>
<evidence type="ECO:0000256" key="6">
    <source>
        <dbReference type="SAM" id="MobiDB-lite"/>
    </source>
</evidence>
<feature type="compositionally biased region" description="Polar residues" evidence="6">
    <location>
        <begin position="127"/>
        <end position="142"/>
    </location>
</feature>
<dbReference type="Pfam" id="PF10408">
    <property type="entry name" value="Ufd2P_core"/>
    <property type="match status" value="1"/>
</dbReference>
<dbReference type="GO" id="GO:0000209">
    <property type="term" value="P:protein polyubiquitination"/>
    <property type="evidence" value="ECO:0007669"/>
    <property type="project" value="TreeGrafter"/>
</dbReference>
<keyword evidence="3" id="KW-0808">Transferase</keyword>
<dbReference type="GO" id="GO:0005737">
    <property type="term" value="C:cytoplasm"/>
    <property type="evidence" value="ECO:0007669"/>
    <property type="project" value="TreeGrafter"/>
</dbReference>
<dbReference type="OrthoDB" id="20295at2759"/>
<comment type="pathway">
    <text evidence="2">Protein modification; protein ubiquitination.</text>
</comment>
<organism evidence="8 12">
    <name type="scientific">Rotaria magnacalcarata</name>
    <dbReference type="NCBI Taxonomy" id="392030"/>
    <lineage>
        <taxon>Eukaryota</taxon>
        <taxon>Metazoa</taxon>
        <taxon>Spiralia</taxon>
        <taxon>Gnathifera</taxon>
        <taxon>Rotifera</taxon>
        <taxon>Eurotatoria</taxon>
        <taxon>Bdelloidea</taxon>
        <taxon>Philodinida</taxon>
        <taxon>Philodinidae</taxon>
        <taxon>Rotaria</taxon>
    </lineage>
</organism>
<dbReference type="GO" id="GO:0006511">
    <property type="term" value="P:ubiquitin-dependent protein catabolic process"/>
    <property type="evidence" value="ECO:0007669"/>
    <property type="project" value="InterPro"/>
</dbReference>
<comment type="caution">
    <text evidence="8">The sequence shown here is derived from an EMBL/GenBank/DDBJ whole genome shotgun (WGS) entry which is preliminary data.</text>
</comment>
<dbReference type="EMBL" id="CAJNOW010000101">
    <property type="protein sequence ID" value="CAF1236906.1"/>
    <property type="molecule type" value="Genomic_DNA"/>
</dbReference>
<evidence type="ECO:0000256" key="5">
    <source>
        <dbReference type="ARBA" id="ARBA00023242"/>
    </source>
</evidence>
<feature type="domain" description="Ubiquitin conjugation factor E4 core" evidence="7">
    <location>
        <begin position="398"/>
        <end position="638"/>
    </location>
</feature>
<evidence type="ECO:0000256" key="4">
    <source>
        <dbReference type="ARBA" id="ARBA00022786"/>
    </source>
</evidence>
<name>A0A814YZQ7_9BILA</name>
<dbReference type="InterPro" id="IPR019474">
    <property type="entry name" value="Ub_conjug_fac_E4_core"/>
</dbReference>
<dbReference type="GO" id="GO:0034450">
    <property type="term" value="F:ubiquitin-ubiquitin ligase activity"/>
    <property type="evidence" value="ECO:0007669"/>
    <property type="project" value="InterPro"/>
</dbReference>